<dbReference type="EMBL" id="CP110430">
    <property type="protein sequence ID" value="WAQ88694.1"/>
    <property type="molecule type" value="Genomic_DNA"/>
</dbReference>
<accession>A0ABY7CTS8</accession>
<dbReference type="Gene3D" id="1.10.510.10">
    <property type="entry name" value="Transferase(Phosphotransferase) domain 1"/>
    <property type="match status" value="1"/>
</dbReference>
<dbReference type="InterPro" id="IPR050235">
    <property type="entry name" value="CK1_Ser-Thr_kinase"/>
</dbReference>
<organism evidence="8 9">
    <name type="scientific">Puccinia triticina</name>
    <dbReference type="NCBI Taxonomy" id="208348"/>
    <lineage>
        <taxon>Eukaryota</taxon>
        <taxon>Fungi</taxon>
        <taxon>Dikarya</taxon>
        <taxon>Basidiomycota</taxon>
        <taxon>Pucciniomycotina</taxon>
        <taxon>Pucciniomycetes</taxon>
        <taxon>Pucciniales</taxon>
        <taxon>Pucciniaceae</taxon>
        <taxon>Puccinia</taxon>
    </lineage>
</organism>
<dbReference type="GeneID" id="77801152"/>
<dbReference type="PROSITE" id="PS00108">
    <property type="entry name" value="PROTEIN_KINASE_ST"/>
    <property type="match status" value="1"/>
</dbReference>
<keyword evidence="2 4" id="KW-0547">Nucleotide-binding</keyword>
<evidence type="ECO:0000256" key="3">
    <source>
        <dbReference type="ARBA" id="ARBA00022840"/>
    </source>
</evidence>
<keyword evidence="5" id="KW-0808">Transferase</keyword>
<evidence type="ECO:0000256" key="1">
    <source>
        <dbReference type="ARBA" id="ARBA00012513"/>
    </source>
</evidence>
<proteinExistence type="inferred from homology"/>
<dbReference type="InterPro" id="IPR000719">
    <property type="entry name" value="Prot_kinase_dom"/>
</dbReference>
<keyword evidence="9" id="KW-1185">Reference proteome</keyword>
<dbReference type="PANTHER" id="PTHR11909">
    <property type="entry name" value="CASEIN KINASE-RELATED"/>
    <property type="match status" value="1"/>
</dbReference>
<feature type="region of interest" description="Disordered" evidence="6">
    <location>
        <begin position="311"/>
        <end position="357"/>
    </location>
</feature>
<dbReference type="PROSITE" id="PS00107">
    <property type="entry name" value="PROTEIN_KINASE_ATP"/>
    <property type="match status" value="1"/>
</dbReference>
<dbReference type="SMART" id="SM00220">
    <property type="entry name" value="S_TKc"/>
    <property type="match status" value="1"/>
</dbReference>
<protein>
    <recommendedName>
        <fullName evidence="1">non-specific serine/threonine protein kinase</fullName>
        <ecNumber evidence="1">2.7.11.1</ecNumber>
    </recommendedName>
</protein>
<evidence type="ECO:0000256" key="4">
    <source>
        <dbReference type="PROSITE-ProRule" id="PRU10141"/>
    </source>
</evidence>
<reference evidence="8" key="1">
    <citation type="submission" date="2022-10" db="EMBL/GenBank/DDBJ databases">
        <title>Puccinia triticina Genome sequencing and assembly.</title>
        <authorList>
            <person name="Li C."/>
        </authorList>
    </citation>
    <scope>NUCLEOTIDE SEQUENCE</scope>
    <source>
        <strain evidence="8">Pt15</strain>
    </source>
</reference>
<evidence type="ECO:0000256" key="6">
    <source>
        <dbReference type="SAM" id="MobiDB-lite"/>
    </source>
</evidence>
<name>A0ABY7CTS8_9BASI</name>
<dbReference type="SUPFAM" id="SSF56112">
    <property type="entry name" value="Protein kinase-like (PK-like)"/>
    <property type="match status" value="1"/>
</dbReference>
<evidence type="ECO:0000313" key="8">
    <source>
        <dbReference type="EMBL" id="WAQ88694.1"/>
    </source>
</evidence>
<dbReference type="CDD" id="cd14016">
    <property type="entry name" value="STKc_CK1"/>
    <property type="match status" value="1"/>
</dbReference>
<dbReference type="EC" id="2.7.11.1" evidence="1"/>
<keyword evidence="5" id="KW-0723">Serine/threonine-protein kinase</keyword>
<evidence type="ECO:0000313" key="9">
    <source>
        <dbReference type="Proteomes" id="UP001164743"/>
    </source>
</evidence>
<feature type="domain" description="Protein kinase" evidence="7">
    <location>
        <begin position="9"/>
        <end position="269"/>
    </location>
</feature>
<feature type="binding site" evidence="4">
    <location>
        <position position="38"/>
    </location>
    <ligand>
        <name>ATP</name>
        <dbReference type="ChEBI" id="CHEBI:30616"/>
    </ligand>
</feature>
<dbReference type="Proteomes" id="UP001164743">
    <property type="component" value="Chromosome 10A"/>
</dbReference>
<dbReference type="InterPro" id="IPR008271">
    <property type="entry name" value="Ser/Thr_kinase_AS"/>
</dbReference>
<keyword evidence="5" id="KW-0418">Kinase</keyword>
<dbReference type="PROSITE" id="PS50011">
    <property type="entry name" value="PROTEIN_KINASE_DOM"/>
    <property type="match status" value="1"/>
</dbReference>
<dbReference type="Pfam" id="PF00069">
    <property type="entry name" value="Pkinase"/>
    <property type="match status" value="1"/>
</dbReference>
<comment type="similarity">
    <text evidence="5">Belongs to the protein kinase superfamily.</text>
</comment>
<gene>
    <name evidence="8" type="ORF">PtA15_10A113</name>
</gene>
<dbReference type="InterPro" id="IPR017441">
    <property type="entry name" value="Protein_kinase_ATP_BS"/>
</dbReference>
<evidence type="ECO:0000256" key="5">
    <source>
        <dbReference type="RuleBase" id="RU000304"/>
    </source>
</evidence>
<sequence length="357" mass="40504">MDISFGGKYRIVENIGSGSFGDIYLAVDIDSGEEVAVKVESARTKHPTLQYEAQIYKKLAGEDGVPHLRWFGVENDYNAMVIDLLGPDLEELFNRCGRKFSLKTVLLLAGQLITLLESVHNKYYIHRDIKPDNFVMGAGKRVNQVHIIDFGLAKKYRDPETLLHIPYREEKKFVGTARFASTNTHLGVEQGRRDDMEALAHMLIYFLRGDLPWQGLQAPNKQRKYDLILGKKMTVYSEKLCRKLPREFAILLNYSRSIRFHDAPDYAWLRELFRDLSVSKGFAYDYVFDWSVPTGKAQAEGAQLCKEEMAAKERIDPLAPPAPDPVAPLNDGRDENLPSNAEPPEGPLPTNKDSSNR</sequence>
<dbReference type="RefSeq" id="XP_053024249.1">
    <property type="nucleotide sequence ID" value="XM_053160257.1"/>
</dbReference>
<evidence type="ECO:0000259" key="7">
    <source>
        <dbReference type="PROSITE" id="PS50011"/>
    </source>
</evidence>
<dbReference type="InterPro" id="IPR011009">
    <property type="entry name" value="Kinase-like_dom_sf"/>
</dbReference>
<evidence type="ECO:0000256" key="2">
    <source>
        <dbReference type="ARBA" id="ARBA00022741"/>
    </source>
</evidence>
<keyword evidence="3 4" id="KW-0067">ATP-binding</keyword>